<evidence type="ECO:0000313" key="2">
    <source>
        <dbReference type="Proteomes" id="UP001267638"/>
    </source>
</evidence>
<dbReference type="EMBL" id="JAVDWV010000036">
    <property type="protein sequence ID" value="MDR7157251.1"/>
    <property type="molecule type" value="Genomic_DNA"/>
</dbReference>
<organism evidence="1 2">
    <name type="scientific">Sphingobium xenophagum</name>
    <dbReference type="NCBI Taxonomy" id="121428"/>
    <lineage>
        <taxon>Bacteria</taxon>
        <taxon>Pseudomonadati</taxon>
        <taxon>Pseudomonadota</taxon>
        <taxon>Alphaproteobacteria</taxon>
        <taxon>Sphingomonadales</taxon>
        <taxon>Sphingomonadaceae</taxon>
        <taxon>Sphingobium</taxon>
    </lineage>
</organism>
<dbReference type="Proteomes" id="UP001267638">
    <property type="component" value="Unassembled WGS sequence"/>
</dbReference>
<dbReference type="InterPro" id="IPR021352">
    <property type="entry name" value="DUF2971"/>
</dbReference>
<dbReference type="Pfam" id="PF11185">
    <property type="entry name" value="DUF2971"/>
    <property type="match status" value="1"/>
</dbReference>
<dbReference type="RefSeq" id="WP_310227761.1">
    <property type="nucleotide sequence ID" value="NZ_JAVDWV010000036.1"/>
</dbReference>
<name>A0ABU1X6P2_SPHXE</name>
<evidence type="ECO:0008006" key="3">
    <source>
        <dbReference type="Google" id="ProtNLM"/>
    </source>
</evidence>
<keyword evidence="2" id="KW-1185">Reference proteome</keyword>
<evidence type="ECO:0000313" key="1">
    <source>
        <dbReference type="EMBL" id="MDR7157251.1"/>
    </source>
</evidence>
<comment type="caution">
    <text evidence="1">The sequence shown here is derived from an EMBL/GenBank/DDBJ whole genome shotgun (WGS) entry which is preliminary data.</text>
</comment>
<gene>
    <name evidence="1" type="ORF">J2W40_004099</name>
</gene>
<proteinExistence type="predicted"/>
<accession>A0ABU1X6P2</accession>
<reference evidence="1 2" key="1">
    <citation type="submission" date="2023-07" db="EMBL/GenBank/DDBJ databases">
        <title>Sorghum-associated microbial communities from plants grown in Nebraska, USA.</title>
        <authorList>
            <person name="Schachtman D."/>
        </authorList>
    </citation>
    <scope>NUCLEOTIDE SEQUENCE [LARGE SCALE GENOMIC DNA]</scope>
    <source>
        <strain evidence="1 2">4256</strain>
    </source>
</reference>
<protein>
    <recommendedName>
        <fullName evidence="3">DUF2971 domain-containing protein</fullName>
    </recommendedName>
</protein>
<sequence>MAEEEIIALLTEVIFADGAAIIEHAKQNHRKFVHYTSAEAALSIIAKKEVWLRNSSAMNDYSEIGYGEMLFRNVFHSDSDATRMSRSVLDSINPGLHDRLAQFFEQRAAQRRHFTYLISVSEHGPHEVKPGMIPDQGEEKYGRLSMWRAYGRDRVGVAMVFNSQALMAPSNVIGAYTNPVAYVEQGDFNHLYCSILLRAERHAEALKQLPDGWFEQNLQRFIDNAALALKHPGFSEEREWRITYSANPDAEHISDEIFNAESHVKREFVCINGLPQRIYKIPLKDYPEEGFVGAELNSLMEKIIIGPSQYPVMVADAIIMALRNAGVENPEQRIAISNIPLRT</sequence>